<feature type="region of interest" description="Disordered" evidence="16">
    <location>
        <begin position="617"/>
        <end position="701"/>
    </location>
</feature>
<evidence type="ECO:0000256" key="2">
    <source>
        <dbReference type="ARBA" id="ARBA00004286"/>
    </source>
</evidence>
<evidence type="ECO:0000256" key="10">
    <source>
        <dbReference type="ARBA" id="ARBA00023015"/>
    </source>
</evidence>
<keyword evidence="4" id="KW-0158">Chromosome</keyword>
<dbReference type="FunFam" id="1.10.10.1700:FF:000001">
    <property type="entry name" value="Histone-lysine N-methyltransferase"/>
    <property type="match status" value="1"/>
</dbReference>
<feature type="compositionally biased region" description="Polar residues" evidence="16">
    <location>
        <begin position="408"/>
        <end position="417"/>
    </location>
</feature>
<organism evidence="18 19">
    <name type="scientific">Meganyctiphanes norvegica</name>
    <name type="common">Northern krill</name>
    <name type="synonym">Thysanopoda norvegica</name>
    <dbReference type="NCBI Taxonomy" id="48144"/>
    <lineage>
        <taxon>Eukaryota</taxon>
        <taxon>Metazoa</taxon>
        <taxon>Ecdysozoa</taxon>
        <taxon>Arthropoda</taxon>
        <taxon>Crustacea</taxon>
        <taxon>Multicrustacea</taxon>
        <taxon>Malacostraca</taxon>
        <taxon>Eumalacostraca</taxon>
        <taxon>Eucarida</taxon>
        <taxon>Euphausiacea</taxon>
        <taxon>Euphausiidae</taxon>
        <taxon>Meganyctiphanes</taxon>
    </lineage>
</organism>
<feature type="domain" description="SET" evidence="17">
    <location>
        <begin position="122"/>
        <end position="238"/>
    </location>
</feature>
<evidence type="ECO:0000313" key="18">
    <source>
        <dbReference type="EMBL" id="CAL4094688.1"/>
    </source>
</evidence>
<dbReference type="PROSITE" id="PS51570">
    <property type="entry name" value="SAM_MT43_SUVAR420_2"/>
    <property type="match status" value="1"/>
</dbReference>
<evidence type="ECO:0000256" key="13">
    <source>
        <dbReference type="ARBA" id="ARBA00051837"/>
    </source>
</evidence>
<name>A0AAV2QRT4_MEGNR</name>
<keyword evidence="6" id="KW-0489">Methyltransferase</keyword>
<keyword evidence="5" id="KW-0678">Repressor</keyword>
<evidence type="ECO:0000313" key="19">
    <source>
        <dbReference type="Proteomes" id="UP001497623"/>
    </source>
</evidence>
<dbReference type="CDD" id="cd19186">
    <property type="entry name" value="SET_Suv4-20"/>
    <property type="match status" value="1"/>
</dbReference>
<dbReference type="PANTHER" id="PTHR12977">
    <property type="entry name" value="SUPPRESSOR OF VARIEGATION 4-20-RELATED"/>
    <property type="match status" value="1"/>
</dbReference>
<evidence type="ECO:0000256" key="7">
    <source>
        <dbReference type="ARBA" id="ARBA00022679"/>
    </source>
</evidence>
<dbReference type="InterPro" id="IPR041938">
    <property type="entry name" value="Hist-Lys_N-MTase_N"/>
</dbReference>
<accession>A0AAV2QRT4</accession>
<dbReference type="Proteomes" id="UP001497623">
    <property type="component" value="Unassembled WGS sequence"/>
</dbReference>
<evidence type="ECO:0000256" key="11">
    <source>
        <dbReference type="ARBA" id="ARBA00023163"/>
    </source>
</evidence>
<feature type="region of interest" description="Disordered" evidence="16">
    <location>
        <begin position="831"/>
        <end position="880"/>
    </location>
</feature>
<dbReference type="GO" id="GO:0005694">
    <property type="term" value="C:chromosome"/>
    <property type="evidence" value="ECO:0007669"/>
    <property type="project" value="UniProtKB-SubCell"/>
</dbReference>
<feature type="compositionally biased region" description="Basic residues" evidence="16">
    <location>
        <begin position="836"/>
        <end position="857"/>
    </location>
</feature>
<sequence length="899" mass="100232">MVVAMSSRRHGSGGGVVNTSCGMSPKELSDNDDLATALVLDSYLGFQTHKMKLGYRCPMKNKEQLRSIIEEFIQHQDYEKSYKQLTSGDLMSWTFQVTKNKAQQATFKEHVKRYLRVFDKDSGFAIGSCSRYSMEGCVGGKIVATRKWYKNEQISYLVGCIAELSEEEENQLLHHGRNDFSVMYSCRKNCAQLWLGPAAFINHECRANCKFVATGRGTACVKILRDIEEGEEITCFYGEDFFGDNNEYCECITCERRGTGAFASKKNGNGDAANRYKLRETDLRIRLNRQKQGKDECDIGRTLKLNSSEPSKAKVSSLSPNTPSKNNGEALRRDLRTRGGSRDLDSGIEKNGPTKVRAKRTSSQANLNVNGSFPKAKNRRTSSDSAQENIDITTNAQNGTEKRRKSNISKQTLNRNVSSEREIPENKEKDVSSISKSQDVPNVNGIKTRSRRNVATLATAMKDVGNTAMKEVNSSRILRGRNRVRTPSMTSEVSEVSSLESCSSEDIKTPILVPGIESLRTLPNEKVSDLVSSVSSTQCFVDLSRVKVESVDIVKDDIVGMCDNGSETLKTATSKTRSSAEESPSAVGRLTLRRLRRTPGEKCDKSSLGYISVENNISSNSVNNNTDKCSSEQSLPTSHLPQQSSTLPQGYQDKNISLTTNEEVQNDKLEPLRKRSRRTKCKQTALKDSRSDVVNAEPTNGSFISPTKDVYEFEEEEEDVSASPGSLRVGGKLSWGRNINGEIRSLSRCDSPSSPSIPLHGYTPQSSPATMVTPEKSIRCGVKLRLRMKRSPMLDEVIDMGSHLSDSSGIHEPEYEVMTVEGITSDYQTSHEIRYSRIHHRHRHKKRRSKEHKRHRSRSESSECESSGCSSLNSDMGMASPLPTTIKRLRLIHVMEKLI</sequence>
<dbReference type="InterPro" id="IPR025790">
    <property type="entry name" value="Suv4-20_animal"/>
</dbReference>
<comment type="subcellular location">
    <subcellularLocation>
        <location evidence="2">Chromosome</location>
    </subcellularLocation>
    <subcellularLocation>
        <location evidence="1">Nucleus</location>
    </subcellularLocation>
</comment>
<keyword evidence="12" id="KW-0539">Nucleus</keyword>
<evidence type="ECO:0000256" key="5">
    <source>
        <dbReference type="ARBA" id="ARBA00022491"/>
    </source>
</evidence>
<evidence type="ECO:0000256" key="15">
    <source>
        <dbReference type="ARBA" id="ARBA00071597"/>
    </source>
</evidence>
<dbReference type="PANTHER" id="PTHR12977:SF4">
    <property type="entry name" value="HISTONE-LYSINE N-METHYLTRANSFERASE KMT5B"/>
    <property type="match status" value="1"/>
</dbReference>
<feature type="compositionally biased region" description="Polar residues" evidence="16">
    <location>
        <begin position="565"/>
        <end position="577"/>
    </location>
</feature>
<comment type="catalytic activity">
    <reaction evidence="13">
        <text>N(6)-methyl-L-lysyl(20)-[histone H4] + S-adenosyl-L-methionine = N(6),N(6)-dimethyl-L-lysyl(20)-[histone H4] + S-adenosyl-L-homocysteine + H(+)</text>
        <dbReference type="Rhea" id="RHEA:60348"/>
        <dbReference type="Rhea" id="RHEA-COMP:15555"/>
        <dbReference type="Rhea" id="RHEA-COMP:15556"/>
        <dbReference type="ChEBI" id="CHEBI:15378"/>
        <dbReference type="ChEBI" id="CHEBI:57856"/>
        <dbReference type="ChEBI" id="CHEBI:59789"/>
        <dbReference type="ChEBI" id="CHEBI:61929"/>
        <dbReference type="ChEBI" id="CHEBI:61976"/>
        <dbReference type="EC" id="2.1.1.362"/>
    </reaction>
</comment>
<dbReference type="Gene3D" id="2.170.270.10">
    <property type="entry name" value="SET domain"/>
    <property type="match status" value="1"/>
</dbReference>
<evidence type="ECO:0000256" key="12">
    <source>
        <dbReference type="ARBA" id="ARBA00023242"/>
    </source>
</evidence>
<dbReference type="InterPro" id="IPR001214">
    <property type="entry name" value="SET_dom"/>
</dbReference>
<feature type="compositionally biased region" description="Basic and acidic residues" evidence="16">
    <location>
        <begin position="418"/>
        <end position="431"/>
    </location>
</feature>
<dbReference type="GO" id="GO:0140941">
    <property type="term" value="F:histone H4K20me methyltransferase activity"/>
    <property type="evidence" value="ECO:0007669"/>
    <property type="project" value="UniProtKB-EC"/>
</dbReference>
<evidence type="ECO:0000256" key="1">
    <source>
        <dbReference type="ARBA" id="ARBA00004123"/>
    </source>
</evidence>
<protein>
    <recommendedName>
        <fullName evidence="15">Histone-lysine N-methyltransferase Suv4-20</fullName>
        <ecNumber evidence="3">2.1.1.362</ecNumber>
    </recommendedName>
</protein>
<dbReference type="InterPro" id="IPR044426">
    <property type="entry name" value="Suv4-20_SET"/>
</dbReference>
<dbReference type="SUPFAM" id="SSF82199">
    <property type="entry name" value="SET domain"/>
    <property type="match status" value="1"/>
</dbReference>
<feature type="region of interest" description="Disordered" evidence="16">
    <location>
        <begin position="564"/>
        <end position="586"/>
    </location>
</feature>
<evidence type="ECO:0000256" key="16">
    <source>
        <dbReference type="SAM" id="MobiDB-lite"/>
    </source>
</evidence>
<feature type="region of interest" description="Disordered" evidence="16">
    <location>
        <begin position="298"/>
        <end position="444"/>
    </location>
</feature>
<feature type="compositionally biased region" description="Polar residues" evidence="16">
    <location>
        <begin position="361"/>
        <end position="371"/>
    </location>
</feature>
<dbReference type="FunFam" id="2.170.270.10:FF:000006">
    <property type="entry name" value="Histone-lysine N-methyltransferase"/>
    <property type="match status" value="1"/>
</dbReference>
<evidence type="ECO:0000256" key="9">
    <source>
        <dbReference type="ARBA" id="ARBA00022853"/>
    </source>
</evidence>
<keyword evidence="10" id="KW-0805">Transcription regulation</keyword>
<reference evidence="18 19" key="1">
    <citation type="submission" date="2024-05" db="EMBL/GenBank/DDBJ databases">
        <authorList>
            <person name="Wallberg A."/>
        </authorList>
    </citation>
    <scope>NUCLEOTIDE SEQUENCE [LARGE SCALE GENOMIC DNA]</scope>
</reference>
<feature type="non-terminal residue" evidence="18">
    <location>
        <position position="899"/>
    </location>
</feature>
<feature type="compositionally biased region" description="Polar residues" evidence="16">
    <location>
        <begin position="432"/>
        <end position="444"/>
    </location>
</feature>
<dbReference type="GO" id="GO:0032259">
    <property type="term" value="P:methylation"/>
    <property type="evidence" value="ECO:0007669"/>
    <property type="project" value="UniProtKB-KW"/>
</dbReference>
<dbReference type="GO" id="GO:0005634">
    <property type="term" value="C:nucleus"/>
    <property type="evidence" value="ECO:0007669"/>
    <property type="project" value="UniProtKB-SubCell"/>
</dbReference>
<gene>
    <name evidence="18" type="ORF">MNOR_LOCUS15209</name>
</gene>
<evidence type="ECO:0000256" key="8">
    <source>
        <dbReference type="ARBA" id="ARBA00022691"/>
    </source>
</evidence>
<feature type="compositionally biased region" description="Polar residues" evidence="16">
    <location>
        <begin position="304"/>
        <end position="327"/>
    </location>
</feature>
<proteinExistence type="predicted"/>
<keyword evidence="8" id="KW-0949">S-adenosyl-L-methionine</keyword>
<evidence type="ECO:0000259" key="17">
    <source>
        <dbReference type="PROSITE" id="PS50280"/>
    </source>
</evidence>
<dbReference type="EMBL" id="CAXKWB010009420">
    <property type="protein sequence ID" value="CAL4094688.1"/>
    <property type="molecule type" value="Genomic_DNA"/>
</dbReference>
<dbReference type="InterPro" id="IPR039977">
    <property type="entry name" value="Suv4-20/Set9"/>
</dbReference>
<dbReference type="PROSITE" id="PS50280">
    <property type="entry name" value="SET"/>
    <property type="match status" value="1"/>
</dbReference>
<comment type="catalytic activity">
    <reaction evidence="14">
        <text>N(6),N(6)-dimethyl-L-lysyl(20)-[histone H4] + S-adenosyl-L-methionine = N(6),N(6),N(6)-trimethyl-L-lysyl(20)-[histone H4] + S-adenosyl-L-homocysteine + H(+)</text>
        <dbReference type="Rhea" id="RHEA:61992"/>
        <dbReference type="Rhea" id="RHEA-COMP:15556"/>
        <dbReference type="Rhea" id="RHEA-COMP:15998"/>
        <dbReference type="ChEBI" id="CHEBI:15378"/>
        <dbReference type="ChEBI" id="CHEBI:57856"/>
        <dbReference type="ChEBI" id="CHEBI:59789"/>
        <dbReference type="ChEBI" id="CHEBI:61961"/>
        <dbReference type="ChEBI" id="CHEBI:61976"/>
    </reaction>
</comment>
<evidence type="ECO:0000256" key="6">
    <source>
        <dbReference type="ARBA" id="ARBA00022603"/>
    </source>
</evidence>
<feature type="compositionally biased region" description="Basic and acidic residues" evidence="16">
    <location>
        <begin position="330"/>
        <end position="348"/>
    </location>
</feature>
<dbReference type="Pfam" id="PF00856">
    <property type="entry name" value="SET"/>
    <property type="match status" value="1"/>
</dbReference>
<feature type="compositionally biased region" description="Polar residues" evidence="16">
    <location>
        <begin position="383"/>
        <end position="399"/>
    </location>
</feature>
<evidence type="ECO:0000256" key="14">
    <source>
        <dbReference type="ARBA" id="ARBA00052814"/>
    </source>
</evidence>
<keyword evidence="9" id="KW-0156">Chromatin regulator</keyword>
<keyword evidence="19" id="KW-1185">Reference proteome</keyword>
<comment type="caution">
    <text evidence="18">The sequence shown here is derived from an EMBL/GenBank/DDBJ whole genome shotgun (WGS) entry which is preliminary data.</text>
</comment>
<evidence type="ECO:0000256" key="4">
    <source>
        <dbReference type="ARBA" id="ARBA00022454"/>
    </source>
</evidence>
<feature type="compositionally biased region" description="Polar residues" evidence="16">
    <location>
        <begin position="626"/>
        <end position="663"/>
    </location>
</feature>
<keyword evidence="11" id="KW-0804">Transcription</keyword>
<keyword evidence="7" id="KW-0808">Transferase</keyword>
<dbReference type="AlphaFoldDB" id="A0AAV2QRT4"/>
<dbReference type="Gene3D" id="1.10.10.1700">
    <property type="entry name" value="Histone-lysine N-methyltransferase"/>
    <property type="match status" value="1"/>
</dbReference>
<dbReference type="EC" id="2.1.1.362" evidence="3"/>
<evidence type="ECO:0000256" key="3">
    <source>
        <dbReference type="ARBA" id="ARBA00012188"/>
    </source>
</evidence>
<dbReference type="SMART" id="SM00317">
    <property type="entry name" value="SET"/>
    <property type="match status" value="1"/>
</dbReference>
<dbReference type="InterPro" id="IPR046341">
    <property type="entry name" value="SET_dom_sf"/>
</dbReference>